<dbReference type="InterPro" id="IPR006935">
    <property type="entry name" value="Helicase/UvrB_N"/>
</dbReference>
<dbReference type="InterPro" id="IPR001650">
    <property type="entry name" value="Helicase_C-like"/>
</dbReference>
<comment type="caution">
    <text evidence="6">The sequence shown here is derived from an EMBL/GenBank/DDBJ whole genome shotgun (WGS) entry which is preliminary data.</text>
</comment>
<dbReference type="GO" id="GO:0006270">
    <property type="term" value="P:DNA replication initiation"/>
    <property type="evidence" value="ECO:0007669"/>
    <property type="project" value="TreeGrafter"/>
</dbReference>
<keyword evidence="2" id="KW-0067">ATP-binding</keyword>
<keyword evidence="1" id="KW-0547">Nucleotide-binding</keyword>
<feature type="domain" description="Helicase ATP-binding" evidence="4">
    <location>
        <begin position="215"/>
        <end position="367"/>
    </location>
</feature>
<dbReference type="Pfam" id="PF04851">
    <property type="entry name" value="ResIII"/>
    <property type="match status" value="1"/>
</dbReference>
<keyword evidence="7" id="KW-1185">Reference proteome</keyword>
<gene>
    <name evidence="6" type="ORF">D7Z54_00725</name>
</gene>
<dbReference type="PANTHER" id="PTHR30580">
    <property type="entry name" value="PRIMOSOMAL PROTEIN N"/>
    <property type="match status" value="1"/>
</dbReference>
<keyword evidence="6" id="KW-0378">Hydrolase</keyword>
<reference evidence="6 7" key="1">
    <citation type="submission" date="2018-10" db="EMBL/GenBank/DDBJ databases">
        <title>Draft genome sequence of Bacillus salarius IM0101, isolated from a hypersaline soil in Inner Mongolia, China.</title>
        <authorList>
            <person name="Yamprayoonswat W."/>
            <person name="Boonvisut S."/>
            <person name="Jumpathong W."/>
            <person name="Sittihan S."/>
            <person name="Ruangsuj P."/>
            <person name="Wanthongcharoen S."/>
            <person name="Thongpramul N."/>
            <person name="Pimmason S."/>
            <person name="Yu B."/>
            <person name="Yasawong M."/>
        </authorList>
    </citation>
    <scope>NUCLEOTIDE SEQUENCE [LARGE SCALE GENOMIC DNA]</scope>
    <source>
        <strain evidence="6 7">IM0101</strain>
    </source>
</reference>
<dbReference type="Gene3D" id="3.40.50.300">
    <property type="entry name" value="P-loop containing nucleotide triphosphate hydrolases"/>
    <property type="match status" value="2"/>
</dbReference>
<evidence type="ECO:0000259" key="4">
    <source>
        <dbReference type="PROSITE" id="PS51192"/>
    </source>
</evidence>
<dbReference type="PROSITE" id="PS51192">
    <property type="entry name" value="HELICASE_ATP_BIND_1"/>
    <property type="match status" value="1"/>
</dbReference>
<dbReference type="GO" id="GO:0016787">
    <property type="term" value="F:hydrolase activity"/>
    <property type="evidence" value="ECO:0007669"/>
    <property type="project" value="InterPro"/>
</dbReference>
<evidence type="ECO:0000313" key="7">
    <source>
        <dbReference type="Proteomes" id="UP000275076"/>
    </source>
</evidence>
<dbReference type="InterPro" id="IPR014001">
    <property type="entry name" value="Helicase_ATP-bd"/>
</dbReference>
<dbReference type="SMART" id="SM00490">
    <property type="entry name" value="HELICc"/>
    <property type="match status" value="1"/>
</dbReference>
<evidence type="ECO:0000256" key="3">
    <source>
        <dbReference type="ARBA" id="ARBA00023125"/>
    </source>
</evidence>
<dbReference type="OrthoDB" id="2077914at2"/>
<keyword evidence="6" id="KW-0347">Helicase</keyword>
<dbReference type="CDD" id="cd18785">
    <property type="entry name" value="SF2_C"/>
    <property type="match status" value="1"/>
</dbReference>
<dbReference type="Pfam" id="PF00271">
    <property type="entry name" value="Helicase_C"/>
    <property type="match status" value="1"/>
</dbReference>
<dbReference type="GO" id="GO:0005524">
    <property type="term" value="F:ATP binding"/>
    <property type="evidence" value="ECO:0007669"/>
    <property type="project" value="UniProtKB-KW"/>
</dbReference>
<dbReference type="EMBL" id="RBVX01000001">
    <property type="protein sequence ID" value="RSL35131.1"/>
    <property type="molecule type" value="Genomic_DNA"/>
</dbReference>
<organism evidence="6 7">
    <name type="scientific">Salibacterium salarium</name>
    <dbReference type="NCBI Taxonomy" id="284579"/>
    <lineage>
        <taxon>Bacteria</taxon>
        <taxon>Bacillati</taxon>
        <taxon>Bacillota</taxon>
        <taxon>Bacilli</taxon>
        <taxon>Bacillales</taxon>
        <taxon>Bacillaceae</taxon>
    </lineage>
</organism>
<accession>A0A428N9V3</accession>
<keyword evidence="3" id="KW-0238">DNA-binding</keyword>
<dbReference type="PANTHER" id="PTHR30580:SF1">
    <property type="entry name" value="COMF OPERON PROTEIN 1"/>
    <property type="match status" value="1"/>
</dbReference>
<dbReference type="Proteomes" id="UP000275076">
    <property type="component" value="Unassembled WGS sequence"/>
</dbReference>
<evidence type="ECO:0000256" key="2">
    <source>
        <dbReference type="ARBA" id="ARBA00022840"/>
    </source>
</evidence>
<evidence type="ECO:0000313" key="6">
    <source>
        <dbReference type="EMBL" id="RSL35131.1"/>
    </source>
</evidence>
<dbReference type="AlphaFoldDB" id="A0A428N9V3"/>
<sequence length="542" mass="60596">MVLAGASFSRVAKTDGSQEVSLSPLPHFENNIMRSDGMNYCHVRLKSDVRCLPEALVENDADILAGPDVISRLPALPIPSHVTPSVSIPFYDDVQATLFGKELLYEEMEYSWEILKPFLETGLITLKSGLLPYKKGFCCQRCHTKTKKSFACFDCFRCGETCVYCRHCIMMGRISTCSVLLRWNGPAPNYHYNDNFQKWEGTFSKGQQKAATKIIDTIQEQANILVWAVCGAGKTEILFPGLEQALRIGQRVLITTPRTDVVLELLPRLRKVLPTTSIAGLYGDSEEKHIPAQLIIATTHQTMRFTSTFDTVIIDEVDAFPYTADHSLTQAVTKAKKQQAATIHLTATPTTTLKKRVNANRLPCVRIPQRYHGFPLPVPRFQWIGSWQRRIENRSLPASCNKWCQERIEQNIPAFLFVPSVAVLEKVTDLLKEQWPAVEGVHSGDQERLQKVNQFRKGSIPLLVTTTILERGVTIAGVDVAVFGAESAIFTESALVQIAGRAGRSKEQPEADVVYFHFGKTNAMAAAKRHITTMNRESNQKG</sequence>
<protein>
    <submittedName>
        <fullName evidence="6">DEAD/DEAH box helicase</fullName>
    </submittedName>
</protein>
<dbReference type="SMART" id="SM00487">
    <property type="entry name" value="DEXDc"/>
    <property type="match status" value="1"/>
</dbReference>
<dbReference type="GO" id="GO:0003677">
    <property type="term" value="F:DNA binding"/>
    <property type="evidence" value="ECO:0007669"/>
    <property type="project" value="UniProtKB-KW"/>
</dbReference>
<proteinExistence type="predicted"/>
<dbReference type="InterPro" id="IPR027417">
    <property type="entry name" value="P-loop_NTPase"/>
</dbReference>
<dbReference type="SUPFAM" id="SSF52540">
    <property type="entry name" value="P-loop containing nucleoside triphosphate hydrolases"/>
    <property type="match status" value="1"/>
</dbReference>
<feature type="domain" description="Helicase C-terminal" evidence="5">
    <location>
        <begin position="395"/>
        <end position="542"/>
    </location>
</feature>
<dbReference type="GO" id="GO:0006302">
    <property type="term" value="P:double-strand break repair"/>
    <property type="evidence" value="ECO:0007669"/>
    <property type="project" value="TreeGrafter"/>
</dbReference>
<dbReference type="GO" id="GO:0043138">
    <property type="term" value="F:3'-5' DNA helicase activity"/>
    <property type="evidence" value="ECO:0007669"/>
    <property type="project" value="TreeGrafter"/>
</dbReference>
<dbReference type="PROSITE" id="PS51194">
    <property type="entry name" value="HELICASE_CTER"/>
    <property type="match status" value="1"/>
</dbReference>
<name>A0A428N9V3_9BACI</name>
<dbReference type="GO" id="GO:0006310">
    <property type="term" value="P:DNA recombination"/>
    <property type="evidence" value="ECO:0007669"/>
    <property type="project" value="TreeGrafter"/>
</dbReference>
<evidence type="ECO:0000256" key="1">
    <source>
        <dbReference type="ARBA" id="ARBA00022741"/>
    </source>
</evidence>
<evidence type="ECO:0000259" key="5">
    <source>
        <dbReference type="PROSITE" id="PS51194"/>
    </source>
</evidence>